<keyword evidence="6" id="KW-0175">Coiled coil</keyword>
<dbReference type="OrthoDB" id="9759607at2"/>
<dbReference type="RefSeq" id="WP_119409549.1">
    <property type="nucleotide sequence ID" value="NZ_CP032869.1"/>
</dbReference>
<sequence>MNYPHKNKIVITASLLAMLVFSHLITGLLPDLVICAVIAVVAFVLLGKIEKQRIGAEQQILSINNTLNETVVERLSELRQTAEKLEVTERKYHSLIEHASDAIYIIDLNGRFTEVNASMCKMTGYNREELLQFRVEKIIDPESLKTDPVVLGPDDLHTAVMRERRFIRKNREVFDVEINVKRFTGDSVLVIARDITKRKLLEAELKEAELKFRTLAEKSVLGVYIVQKGRFVYVNPRFANVFGYEPDELIAASSVDVIIDDKYKAITLEHVRARLMGEMESVNYEVMGVCKDGTNNWVEFYGTRVQLDGEPTIIGSMVDVTGRKKMEEELRLSEQKYKLLFDSNPLPMWMVAKDTLDNIAVNAAAVRYYGYSEEEFLKMNVRDLRTEDEWERMQQSYSNVTPESGYVGMTKHRKKDGTIIEVEIIAQDIVMEGRKVRLSVANDVTQKLRAEELLQKSEANLQTILNTTDTAYALFDKDLGVLAFNHKAAAFVKQQYNHQPESGDKLADYFPPERFPEFVEFTAMVLGGKDISYEIDYPQPDGSKCWFYVRLLPIRDNQDKILGLMMALYDITERKNAENNLKVAYQRIHNHIASIKNMAWKQSHYMRSPVANLKGLAAMLKDDPGDTEALQHMIDELERLDTVIIEMANDAADHD</sequence>
<accession>A0A494VPX5</accession>
<keyword evidence="4" id="KW-0808">Transferase</keyword>
<keyword evidence="7" id="KW-1133">Transmembrane helix</keyword>
<dbReference type="InterPro" id="IPR013656">
    <property type="entry name" value="PAS_4"/>
</dbReference>
<feature type="domain" description="PAS" evidence="8">
    <location>
        <begin position="88"/>
        <end position="143"/>
    </location>
</feature>
<dbReference type="KEGG" id="muh:HYN43_011870"/>
<gene>
    <name evidence="10" type="ORF">HYN43_011870</name>
</gene>
<organism evidence="10 11">
    <name type="scientific">Mucilaginibacter celer</name>
    <dbReference type="NCBI Taxonomy" id="2305508"/>
    <lineage>
        <taxon>Bacteria</taxon>
        <taxon>Pseudomonadati</taxon>
        <taxon>Bacteroidota</taxon>
        <taxon>Sphingobacteriia</taxon>
        <taxon>Sphingobacteriales</taxon>
        <taxon>Sphingobacteriaceae</taxon>
        <taxon>Mucilaginibacter</taxon>
    </lineage>
</organism>
<feature type="domain" description="PAS" evidence="8">
    <location>
        <begin position="228"/>
        <end position="278"/>
    </location>
</feature>
<keyword evidence="7" id="KW-0472">Membrane</keyword>
<dbReference type="PROSITE" id="PS50112">
    <property type="entry name" value="PAS"/>
    <property type="match status" value="3"/>
</dbReference>
<dbReference type="NCBIfam" id="TIGR00229">
    <property type="entry name" value="sensory_box"/>
    <property type="match status" value="4"/>
</dbReference>
<dbReference type="PANTHER" id="PTHR43304:SF1">
    <property type="entry name" value="PAC DOMAIN-CONTAINING PROTEIN"/>
    <property type="match status" value="1"/>
</dbReference>
<dbReference type="SMART" id="SM00091">
    <property type="entry name" value="PAS"/>
    <property type="match status" value="4"/>
</dbReference>
<feature type="transmembrane region" description="Helical" evidence="7">
    <location>
        <begin position="20"/>
        <end position="46"/>
    </location>
</feature>
<dbReference type="InterPro" id="IPR001610">
    <property type="entry name" value="PAC"/>
</dbReference>
<feature type="domain" description="PAC" evidence="9">
    <location>
        <begin position="280"/>
        <end position="332"/>
    </location>
</feature>
<dbReference type="InterPro" id="IPR000014">
    <property type="entry name" value="PAS"/>
</dbReference>
<keyword evidence="7" id="KW-0812">Transmembrane</keyword>
<protein>
    <recommendedName>
        <fullName evidence="2">histidine kinase</fullName>
        <ecNumber evidence="2">2.7.13.3</ecNumber>
    </recommendedName>
</protein>
<dbReference type="InterPro" id="IPR000700">
    <property type="entry name" value="PAS-assoc_C"/>
</dbReference>
<dbReference type="Pfam" id="PF13426">
    <property type="entry name" value="PAS_9"/>
    <property type="match status" value="3"/>
</dbReference>
<keyword evidence="5" id="KW-0418">Kinase</keyword>
<dbReference type="Gene3D" id="3.30.450.20">
    <property type="entry name" value="PAS domain"/>
    <property type="match status" value="4"/>
</dbReference>
<dbReference type="PANTHER" id="PTHR43304">
    <property type="entry name" value="PHYTOCHROME-LIKE PROTEIN CPH1"/>
    <property type="match status" value="1"/>
</dbReference>
<dbReference type="InterPro" id="IPR052162">
    <property type="entry name" value="Sensor_kinase/Photoreceptor"/>
</dbReference>
<dbReference type="Pfam" id="PF08448">
    <property type="entry name" value="PAS_4"/>
    <property type="match status" value="1"/>
</dbReference>
<dbReference type="EC" id="2.7.13.3" evidence="2"/>
<evidence type="ECO:0000256" key="5">
    <source>
        <dbReference type="ARBA" id="ARBA00022777"/>
    </source>
</evidence>
<reference evidence="10 11" key="1">
    <citation type="submission" date="2018-10" db="EMBL/GenBank/DDBJ databases">
        <title>Genome sequencing of Mucilaginibacter sp. HYN0043.</title>
        <authorList>
            <person name="Kim M."/>
            <person name="Yi H."/>
        </authorList>
    </citation>
    <scope>NUCLEOTIDE SEQUENCE [LARGE SCALE GENOMIC DNA]</scope>
    <source>
        <strain evidence="10 11">HYN0043</strain>
    </source>
</reference>
<evidence type="ECO:0000256" key="3">
    <source>
        <dbReference type="ARBA" id="ARBA00022553"/>
    </source>
</evidence>
<dbReference type="CDD" id="cd00130">
    <property type="entry name" value="PAS"/>
    <property type="match status" value="4"/>
</dbReference>
<keyword evidence="11" id="KW-1185">Reference proteome</keyword>
<feature type="domain" description="PAC" evidence="9">
    <location>
        <begin position="531"/>
        <end position="583"/>
    </location>
</feature>
<keyword evidence="3" id="KW-0597">Phosphoprotein</keyword>
<evidence type="ECO:0000313" key="10">
    <source>
        <dbReference type="EMBL" id="AYL95941.1"/>
    </source>
</evidence>
<evidence type="ECO:0000256" key="2">
    <source>
        <dbReference type="ARBA" id="ARBA00012438"/>
    </source>
</evidence>
<comment type="catalytic activity">
    <reaction evidence="1">
        <text>ATP + protein L-histidine = ADP + protein N-phospho-L-histidine.</text>
        <dbReference type="EC" id="2.7.13.3"/>
    </reaction>
</comment>
<dbReference type="AlphaFoldDB" id="A0A494VPX5"/>
<evidence type="ECO:0000256" key="1">
    <source>
        <dbReference type="ARBA" id="ARBA00000085"/>
    </source>
</evidence>
<evidence type="ECO:0000259" key="8">
    <source>
        <dbReference type="PROSITE" id="PS50112"/>
    </source>
</evidence>
<dbReference type="SMART" id="SM00086">
    <property type="entry name" value="PAC"/>
    <property type="match status" value="4"/>
</dbReference>
<evidence type="ECO:0000256" key="7">
    <source>
        <dbReference type="SAM" id="Phobius"/>
    </source>
</evidence>
<proteinExistence type="predicted"/>
<dbReference type="InterPro" id="IPR035965">
    <property type="entry name" value="PAS-like_dom_sf"/>
</dbReference>
<dbReference type="GO" id="GO:0004673">
    <property type="term" value="F:protein histidine kinase activity"/>
    <property type="evidence" value="ECO:0007669"/>
    <property type="project" value="UniProtKB-EC"/>
</dbReference>
<dbReference type="Proteomes" id="UP000270046">
    <property type="component" value="Chromosome"/>
</dbReference>
<evidence type="ECO:0000256" key="6">
    <source>
        <dbReference type="SAM" id="Coils"/>
    </source>
</evidence>
<dbReference type="PROSITE" id="PS50113">
    <property type="entry name" value="PAC"/>
    <property type="match status" value="2"/>
</dbReference>
<evidence type="ECO:0000313" key="11">
    <source>
        <dbReference type="Proteomes" id="UP000270046"/>
    </source>
</evidence>
<feature type="coiled-coil region" evidence="6">
    <location>
        <begin position="191"/>
        <end position="218"/>
    </location>
</feature>
<dbReference type="EMBL" id="CP032869">
    <property type="protein sequence ID" value="AYL95941.1"/>
    <property type="molecule type" value="Genomic_DNA"/>
</dbReference>
<evidence type="ECO:0000259" key="9">
    <source>
        <dbReference type="PROSITE" id="PS50113"/>
    </source>
</evidence>
<dbReference type="SUPFAM" id="SSF55785">
    <property type="entry name" value="PYP-like sensor domain (PAS domain)"/>
    <property type="match status" value="4"/>
</dbReference>
<name>A0A494VPX5_9SPHI</name>
<dbReference type="Gene3D" id="1.10.287.130">
    <property type="match status" value="1"/>
</dbReference>
<evidence type="ECO:0000256" key="4">
    <source>
        <dbReference type="ARBA" id="ARBA00022679"/>
    </source>
</evidence>
<feature type="domain" description="PAS" evidence="8">
    <location>
        <begin position="333"/>
        <end position="404"/>
    </location>
</feature>